<keyword evidence="1" id="KW-1133">Transmembrane helix</keyword>
<reference evidence="2 3" key="2">
    <citation type="submission" date="2014-03" db="EMBL/GenBank/DDBJ databases">
        <title>The Genome Sequence of Anncaliia algerae insect isolate PRA339.</title>
        <authorList>
            <consortium name="The Broad Institute Genome Sequencing Platform"/>
            <consortium name="The Broad Institute Genome Sequencing Center for Infectious Disease"/>
            <person name="Cuomo C."/>
            <person name="Becnel J."/>
            <person name="Sanscrainte N."/>
            <person name="Walker B."/>
            <person name="Young S.K."/>
            <person name="Zeng Q."/>
            <person name="Gargeya S."/>
            <person name="Fitzgerald M."/>
            <person name="Haas B."/>
            <person name="Abouelleil A."/>
            <person name="Alvarado L."/>
            <person name="Arachchi H.M."/>
            <person name="Berlin A.M."/>
            <person name="Chapman S.B."/>
            <person name="Dewar J."/>
            <person name="Goldberg J."/>
            <person name="Griggs A."/>
            <person name="Gujja S."/>
            <person name="Hansen M."/>
            <person name="Howarth C."/>
            <person name="Imamovic A."/>
            <person name="Larimer J."/>
            <person name="McCowan C."/>
            <person name="Murphy C."/>
            <person name="Neiman D."/>
            <person name="Pearson M."/>
            <person name="Priest M."/>
            <person name="Roberts A."/>
            <person name="Saif S."/>
            <person name="Shea T."/>
            <person name="Sisk P."/>
            <person name="Sykes S."/>
            <person name="Wortman J."/>
            <person name="Nusbaum C."/>
            <person name="Birren B."/>
        </authorList>
    </citation>
    <scope>NUCLEOTIDE SEQUENCE [LARGE SCALE GENOMIC DNA]</scope>
    <source>
        <strain evidence="2 3">PRA339</strain>
    </source>
</reference>
<keyword evidence="3" id="KW-1185">Reference proteome</keyword>
<feature type="transmembrane region" description="Helical" evidence="1">
    <location>
        <begin position="21"/>
        <end position="38"/>
    </location>
</feature>
<protein>
    <submittedName>
        <fullName evidence="2">Uncharacterized protein</fullName>
    </submittedName>
</protein>
<sequence>MKSYMKILNFYVYFECNLNPNFSLFRTILFFYFIFLAFSSYEIIIHMKIGILFFMNNIIYFLFNLRLLKLKFKNPYERNNSSADRTMW</sequence>
<feature type="transmembrane region" description="Helical" evidence="1">
    <location>
        <begin position="44"/>
        <end position="63"/>
    </location>
</feature>
<gene>
    <name evidence="2" type="ORF">H312_01777</name>
</gene>
<dbReference type="Proteomes" id="UP000030655">
    <property type="component" value="Unassembled WGS sequence"/>
</dbReference>
<name>A0A059F1E2_9MICR</name>
<accession>A0A059F1E2</accession>
<dbReference type="EMBL" id="KK365161">
    <property type="protein sequence ID" value="KCZ80829.1"/>
    <property type="molecule type" value="Genomic_DNA"/>
</dbReference>
<reference evidence="3" key="1">
    <citation type="submission" date="2013-02" db="EMBL/GenBank/DDBJ databases">
        <authorList>
            <consortium name="The Broad Institute Genome Sequencing Platform"/>
            <person name="Cuomo C."/>
            <person name="Becnel J."/>
            <person name="Sanscrainte N."/>
            <person name="Walker B."/>
            <person name="Young S.K."/>
            <person name="Zeng Q."/>
            <person name="Gargeya S."/>
            <person name="Fitzgerald M."/>
            <person name="Haas B."/>
            <person name="Abouelleil A."/>
            <person name="Alvarado L."/>
            <person name="Arachchi H.M."/>
            <person name="Berlin A.M."/>
            <person name="Chapman S.B."/>
            <person name="Dewar J."/>
            <person name="Goldberg J."/>
            <person name="Griggs A."/>
            <person name="Gujja S."/>
            <person name="Hansen M."/>
            <person name="Howarth C."/>
            <person name="Imamovic A."/>
            <person name="Larimer J."/>
            <person name="McCowan C."/>
            <person name="Murphy C."/>
            <person name="Neiman D."/>
            <person name="Pearson M."/>
            <person name="Priest M."/>
            <person name="Roberts A."/>
            <person name="Saif S."/>
            <person name="Shea T."/>
            <person name="Sisk P."/>
            <person name="Sykes S."/>
            <person name="Wortman J."/>
            <person name="Nusbaum C."/>
            <person name="Birren B."/>
        </authorList>
    </citation>
    <scope>NUCLEOTIDE SEQUENCE [LARGE SCALE GENOMIC DNA]</scope>
    <source>
        <strain evidence="3">PRA339</strain>
    </source>
</reference>
<keyword evidence="1" id="KW-0472">Membrane</keyword>
<dbReference type="HOGENOM" id="CLU_2468594_0_0_1"/>
<dbReference type="VEuPathDB" id="MicrosporidiaDB:H312_01777"/>
<evidence type="ECO:0000313" key="2">
    <source>
        <dbReference type="EMBL" id="KCZ80829.1"/>
    </source>
</evidence>
<keyword evidence="1" id="KW-0812">Transmembrane</keyword>
<dbReference type="AlphaFoldDB" id="A0A059F1E2"/>
<organism evidence="2 3">
    <name type="scientific">Anncaliia algerae PRA339</name>
    <dbReference type="NCBI Taxonomy" id="1288291"/>
    <lineage>
        <taxon>Eukaryota</taxon>
        <taxon>Fungi</taxon>
        <taxon>Fungi incertae sedis</taxon>
        <taxon>Microsporidia</taxon>
        <taxon>Tubulinosematoidea</taxon>
        <taxon>Tubulinosematidae</taxon>
        <taxon>Anncaliia</taxon>
    </lineage>
</organism>
<proteinExistence type="predicted"/>
<evidence type="ECO:0000313" key="3">
    <source>
        <dbReference type="Proteomes" id="UP000030655"/>
    </source>
</evidence>
<evidence type="ECO:0000256" key="1">
    <source>
        <dbReference type="SAM" id="Phobius"/>
    </source>
</evidence>